<evidence type="ECO:0000313" key="2">
    <source>
        <dbReference type="Proteomes" id="UP000256709"/>
    </source>
</evidence>
<accession>A0A3E0W2M9</accession>
<reference evidence="1 2" key="1">
    <citation type="submission" date="2017-04" db="EMBL/GenBank/DDBJ databases">
        <title>Comparative genome analysis of Subtercola boreus.</title>
        <authorList>
            <person name="Cho Y.-J."/>
            <person name="Cho A."/>
            <person name="Kim O.-S."/>
            <person name="Lee J.-I."/>
        </authorList>
    </citation>
    <scope>NUCLEOTIDE SEQUENCE [LARGE SCALE GENOMIC DNA]</scope>
    <source>
        <strain evidence="1 2">P27444</strain>
    </source>
</reference>
<dbReference type="Proteomes" id="UP000256709">
    <property type="component" value="Unassembled WGS sequence"/>
</dbReference>
<name>A0A3E0W2M9_9MICO</name>
<gene>
    <name evidence="1" type="ORF">B7R21_04800</name>
</gene>
<proteinExistence type="predicted"/>
<protein>
    <submittedName>
        <fullName evidence="1">Uncharacterized protein</fullName>
    </submittedName>
</protein>
<dbReference type="EMBL" id="NBXA01000007">
    <property type="protein sequence ID" value="RFA15337.1"/>
    <property type="molecule type" value="Genomic_DNA"/>
</dbReference>
<dbReference type="AlphaFoldDB" id="A0A3E0W2M9"/>
<evidence type="ECO:0000313" key="1">
    <source>
        <dbReference type="EMBL" id="RFA15337.1"/>
    </source>
</evidence>
<comment type="caution">
    <text evidence="1">The sequence shown here is derived from an EMBL/GenBank/DDBJ whole genome shotgun (WGS) entry which is preliminary data.</text>
</comment>
<sequence length="61" mass="7179">MPGYVVVYNRKSCDWSVEEFAGPEGHRAALLRRFELERDRTDPDVKKTHSRYVDGRELARL</sequence>
<organism evidence="1 2">
    <name type="scientific">Subtercola boreus</name>
    <dbReference type="NCBI Taxonomy" id="120213"/>
    <lineage>
        <taxon>Bacteria</taxon>
        <taxon>Bacillati</taxon>
        <taxon>Actinomycetota</taxon>
        <taxon>Actinomycetes</taxon>
        <taxon>Micrococcales</taxon>
        <taxon>Microbacteriaceae</taxon>
        <taxon>Subtercola</taxon>
    </lineage>
</organism>